<feature type="region of interest" description="Disordered" evidence="1">
    <location>
        <begin position="42"/>
        <end position="66"/>
    </location>
</feature>
<dbReference type="Pfam" id="PF13392">
    <property type="entry name" value="HNH_3"/>
    <property type="match status" value="1"/>
</dbReference>
<organism evidence="3 4">
    <name type="scientific">Deinococcus malanensis</name>
    <dbReference type="NCBI Taxonomy" id="1706855"/>
    <lineage>
        <taxon>Bacteria</taxon>
        <taxon>Thermotogati</taxon>
        <taxon>Deinococcota</taxon>
        <taxon>Deinococci</taxon>
        <taxon>Deinococcales</taxon>
        <taxon>Deinococcaceae</taxon>
        <taxon>Deinococcus</taxon>
    </lineage>
</organism>
<dbReference type="InterPro" id="IPR044925">
    <property type="entry name" value="His-Me_finger_sf"/>
</dbReference>
<keyword evidence="4" id="KW-1185">Reference proteome</keyword>
<dbReference type="RefSeq" id="WP_189005394.1">
    <property type="nucleotide sequence ID" value="NZ_BMPP01000004.1"/>
</dbReference>
<dbReference type="SUPFAM" id="SSF54060">
    <property type="entry name" value="His-Me finger endonucleases"/>
    <property type="match status" value="1"/>
</dbReference>
<dbReference type="Gene3D" id="3.90.75.10">
    <property type="entry name" value="Homing Intron 3 (I-ppo) Encoded Endonuclease, Chain A"/>
    <property type="match status" value="1"/>
</dbReference>
<protein>
    <recommendedName>
        <fullName evidence="2">HNH nuclease domain-containing protein</fullName>
    </recommendedName>
</protein>
<evidence type="ECO:0000259" key="2">
    <source>
        <dbReference type="Pfam" id="PF13392"/>
    </source>
</evidence>
<name>A0ABQ2EPN4_9DEIO</name>
<evidence type="ECO:0000313" key="3">
    <source>
        <dbReference type="EMBL" id="GGK19662.1"/>
    </source>
</evidence>
<reference evidence="4" key="1">
    <citation type="journal article" date="2019" name="Int. J. Syst. Evol. Microbiol.">
        <title>The Global Catalogue of Microorganisms (GCM) 10K type strain sequencing project: providing services to taxonomists for standard genome sequencing and annotation.</title>
        <authorList>
            <consortium name="The Broad Institute Genomics Platform"/>
            <consortium name="The Broad Institute Genome Sequencing Center for Infectious Disease"/>
            <person name="Wu L."/>
            <person name="Ma J."/>
        </authorList>
    </citation>
    <scope>NUCLEOTIDE SEQUENCE [LARGE SCALE GENOMIC DNA]</scope>
    <source>
        <strain evidence="4">JCM 30331</strain>
    </source>
</reference>
<dbReference type="InterPro" id="IPR003615">
    <property type="entry name" value="HNH_nuc"/>
</dbReference>
<comment type="caution">
    <text evidence="3">The sequence shown here is derived from an EMBL/GenBank/DDBJ whole genome shotgun (WGS) entry which is preliminary data.</text>
</comment>
<dbReference type="InterPro" id="IPR044930">
    <property type="entry name" value="Homing_endonuclease_His-Me"/>
</dbReference>
<accession>A0ABQ2EPN4</accession>
<proteinExistence type="predicted"/>
<feature type="domain" description="HNH nuclease" evidence="2">
    <location>
        <begin position="2"/>
        <end position="42"/>
    </location>
</feature>
<dbReference type="Proteomes" id="UP000647587">
    <property type="component" value="Unassembled WGS sequence"/>
</dbReference>
<gene>
    <name evidence="3" type="ORF">GCM10008955_11390</name>
</gene>
<dbReference type="EMBL" id="BMPP01000004">
    <property type="protein sequence ID" value="GGK19662.1"/>
    <property type="molecule type" value="Genomic_DNA"/>
</dbReference>
<evidence type="ECO:0000256" key="1">
    <source>
        <dbReference type="SAM" id="MobiDB-lite"/>
    </source>
</evidence>
<sequence>MAWLLTHGELPPRDVHVCHRCDHPACVRPSHLFLGSHADNMRDAAGKGRKKGKGGPGGAANGRARLTAPAVLRLRAQPYRHRTDTSWAEDLGVSVSAVHLARTGRTWACLPMPGEPGWEDAVAVLDRGT</sequence>
<evidence type="ECO:0000313" key="4">
    <source>
        <dbReference type="Proteomes" id="UP000647587"/>
    </source>
</evidence>